<sequence length="44" mass="5100">MAAIMMAMLMARMFFISNPPFALAYDIYDYGLNILPFEKNCRGF</sequence>
<name>A0A0W8FBN1_9ZZZZ</name>
<dbReference type="EMBL" id="LNQE01001391">
    <property type="protein sequence ID" value="KUG18288.1"/>
    <property type="molecule type" value="Genomic_DNA"/>
</dbReference>
<reference evidence="1" key="1">
    <citation type="journal article" date="2015" name="Proc. Natl. Acad. Sci. U.S.A.">
        <title>Networks of energetic and metabolic interactions define dynamics in microbial communities.</title>
        <authorList>
            <person name="Embree M."/>
            <person name="Liu J.K."/>
            <person name="Al-Bassam M.M."/>
            <person name="Zengler K."/>
        </authorList>
    </citation>
    <scope>NUCLEOTIDE SEQUENCE</scope>
</reference>
<proteinExistence type="predicted"/>
<gene>
    <name evidence="1" type="ORF">ASZ90_012025</name>
</gene>
<comment type="caution">
    <text evidence="1">The sequence shown here is derived from an EMBL/GenBank/DDBJ whole genome shotgun (WGS) entry which is preliminary data.</text>
</comment>
<accession>A0A0W8FBN1</accession>
<organism evidence="1">
    <name type="scientific">hydrocarbon metagenome</name>
    <dbReference type="NCBI Taxonomy" id="938273"/>
    <lineage>
        <taxon>unclassified sequences</taxon>
        <taxon>metagenomes</taxon>
        <taxon>ecological metagenomes</taxon>
    </lineage>
</organism>
<evidence type="ECO:0000313" key="1">
    <source>
        <dbReference type="EMBL" id="KUG18288.1"/>
    </source>
</evidence>
<protein>
    <submittedName>
        <fullName evidence="1">Uncharacterized protein</fullName>
    </submittedName>
</protein>
<dbReference type="AlphaFoldDB" id="A0A0W8FBN1"/>